<dbReference type="Gene3D" id="3.40.50.2300">
    <property type="match status" value="2"/>
</dbReference>
<dbReference type="CDD" id="cd01392">
    <property type="entry name" value="HTH_LacI"/>
    <property type="match status" value="1"/>
</dbReference>
<dbReference type="PANTHER" id="PTHR30146:SF153">
    <property type="entry name" value="LACTOSE OPERON REPRESSOR"/>
    <property type="match status" value="1"/>
</dbReference>
<accession>A0ABN2LA06</accession>
<dbReference type="Pfam" id="PF13377">
    <property type="entry name" value="Peripla_BP_3"/>
    <property type="match status" value="1"/>
</dbReference>
<dbReference type="GO" id="GO:0003677">
    <property type="term" value="F:DNA binding"/>
    <property type="evidence" value="ECO:0007669"/>
    <property type="project" value="UniProtKB-KW"/>
</dbReference>
<keyword evidence="2 5" id="KW-0238">DNA-binding</keyword>
<evidence type="ECO:0000256" key="3">
    <source>
        <dbReference type="ARBA" id="ARBA00023163"/>
    </source>
</evidence>
<proteinExistence type="predicted"/>
<sequence length="353" mass="37765">MPGAGTGYPDRVKPSGRPTIKDVAKAAGVSPTTVSHALNGKGVVRRETVQNIERIAAEIGYRPSAIARGLQNSRLGLLALVIRPFHSLDTFLPEGVDYFLRIAGSASLTAMEHGYSMMLVDDPTRPGVPLSALAADAYIVTEPFEDDPVLTMLTEQRIPFVTVGADPARRGEFLEIDEGAEQQASLMISHLAEVGARRIALVTGTDRNDWNLGSIRTLEAWAAERGQEPLVFAMPEAEGEHAGETIVSHFLDGDPGNRPDAIFCLTGRHAAGVTAAAIRRGIRVPEDLLVAGGSGAMQNRTSSPTVTTLDLHPEETARRAVEIAVRLAEGRDLELPLTVPSATLDIRESTTRS</sequence>
<dbReference type="EMBL" id="BAAAOB010000001">
    <property type="protein sequence ID" value="GAA1780999.1"/>
    <property type="molecule type" value="Genomic_DNA"/>
</dbReference>
<keyword evidence="6" id="KW-1185">Reference proteome</keyword>
<dbReference type="SUPFAM" id="SSF53822">
    <property type="entry name" value="Periplasmic binding protein-like I"/>
    <property type="match status" value="1"/>
</dbReference>
<organism evidence="5 6">
    <name type="scientific">Leucobacter iarius</name>
    <dbReference type="NCBI Taxonomy" id="333963"/>
    <lineage>
        <taxon>Bacteria</taxon>
        <taxon>Bacillati</taxon>
        <taxon>Actinomycetota</taxon>
        <taxon>Actinomycetes</taxon>
        <taxon>Micrococcales</taxon>
        <taxon>Microbacteriaceae</taxon>
        <taxon>Leucobacter</taxon>
    </lineage>
</organism>
<comment type="caution">
    <text evidence="5">The sequence shown here is derived from an EMBL/GenBank/DDBJ whole genome shotgun (WGS) entry which is preliminary data.</text>
</comment>
<dbReference type="PROSITE" id="PS00356">
    <property type="entry name" value="HTH_LACI_1"/>
    <property type="match status" value="1"/>
</dbReference>
<dbReference type="PANTHER" id="PTHR30146">
    <property type="entry name" value="LACI-RELATED TRANSCRIPTIONAL REPRESSOR"/>
    <property type="match status" value="1"/>
</dbReference>
<name>A0ABN2LA06_9MICO</name>
<dbReference type="SMART" id="SM00354">
    <property type="entry name" value="HTH_LACI"/>
    <property type="match status" value="1"/>
</dbReference>
<dbReference type="PRINTS" id="PR00036">
    <property type="entry name" value="HTHLACI"/>
</dbReference>
<dbReference type="InterPro" id="IPR046335">
    <property type="entry name" value="LacI/GalR-like_sensor"/>
</dbReference>
<gene>
    <name evidence="5" type="ORF">GCM10009768_07430</name>
</gene>
<evidence type="ECO:0000256" key="1">
    <source>
        <dbReference type="ARBA" id="ARBA00023015"/>
    </source>
</evidence>
<dbReference type="InterPro" id="IPR000843">
    <property type="entry name" value="HTH_LacI"/>
</dbReference>
<dbReference type="Gene3D" id="1.10.260.40">
    <property type="entry name" value="lambda repressor-like DNA-binding domains"/>
    <property type="match status" value="1"/>
</dbReference>
<dbReference type="InterPro" id="IPR010982">
    <property type="entry name" value="Lambda_DNA-bd_dom_sf"/>
</dbReference>
<keyword evidence="1" id="KW-0805">Transcription regulation</keyword>
<reference evidence="5 6" key="1">
    <citation type="journal article" date="2019" name="Int. J. Syst. Evol. Microbiol.">
        <title>The Global Catalogue of Microorganisms (GCM) 10K type strain sequencing project: providing services to taxonomists for standard genome sequencing and annotation.</title>
        <authorList>
            <consortium name="The Broad Institute Genomics Platform"/>
            <consortium name="The Broad Institute Genome Sequencing Center for Infectious Disease"/>
            <person name="Wu L."/>
            <person name="Ma J."/>
        </authorList>
    </citation>
    <scope>NUCLEOTIDE SEQUENCE [LARGE SCALE GENOMIC DNA]</scope>
    <source>
        <strain evidence="5 6">JCM 14736</strain>
    </source>
</reference>
<dbReference type="InterPro" id="IPR028082">
    <property type="entry name" value="Peripla_BP_I"/>
</dbReference>
<feature type="domain" description="HTH lacI-type" evidence="4">
    <location>
        <begin position="18"/>
        <end position="72"/>
    </location>
</feature>
<dbReference type="SUPFAM" id="SSF47413">
    <property type="entry name" value="lambda repressor-like DNA-binding domains"/>
    <property type="match status" value="1"/>
</dbReference>
<evidence type="ECO:0000259" key="4">
    <source>
        <dbReference type="PROSITE" id="PS50932"/>
    </source>
</evidence>
<evidence type="ECO:0000256" key="2">
    <source>
        <dbReference type="ARBA" id="ARBA00023125"/>
    </source>
</evidence>
<evidence type="ECO:0000313" key="5">
    <source>
        <dbReference type="EMBL" id="GAA1780999.1"/>
    </source>
</evidence>
<keyword evidence="3" id="KW-0804">Transcription</keyword>
<evidence type="ECO:0000313" key="6">
    <source>
        <dbReference type="Proteomes" id="UP001500851"/>
    </source>
</evidence>
<dbReference type="Proteomes" id="UP001500851">
    <property type="component" value="Unassembled WGS sequence"/>
</dbReference>
<dbReference type="PROSITE" id="PS50932">
    <property type="entry name" value="HTH_LACI_2"/>
    <property type="match status" value="1"/>
</dbReference>
<protein>
    <submittedName>
        <fullName evidence="5">LacI family DNA-binding transcriptional regulator</fullName>
    </submittedName>
</protein>
<dbReference type="Pfam" id="PF00356">
    <property type="entry name" value="LacI"/>
    <property type="match status" value="1"/>
</dbReference>